<evidence type="ECO:0000259" key="3">
    <source>
        <dbReference type="PROSITE" id="PS50093"/>
    </source>
</evidence>
<keyword evidence="5" id="KW-1185">Reference proteome</keyword>
<dbReference type="Pfam" id="PF00801">
    <property type="entry name" value="PKD"/>
    <property type="match status" value="2"/>
</dbReference>
<dbReference type="AlphaFoldDB" id="A0A4U1CPB1"/>
<dbReference type="Pfam" id="PF13385">
    <property type="entry name" value="Laminin_G_3"/>
    <property type="match status" value="1"/>
</dbReference>
<dbReference type="InterPro" id="IPR000601">
    <property type="entry name" value="PKD_dom"/>
</dbReference>
<evidence type="ECO:0000256" key="1">
    <source>
        <dbReference type="ARBA" id="ARBA00022729"/>
    </source>
</evidence>
<evidence type="ECO:0000313" key="5">
    <source>
        <dbReference type="Proteomes" id="UP000309488"/>
    </source>
</evidence>
<dbReference type="RefSeq" id="WP_136839469.1">
    <property type="nucleotide sequence ID" value="NZ_SWBR01000002.1"/>
</dbReference>
<dbReference type="GO" id="GO:0004553">
    <property type="term" value="F:hydrolase activity, hydrolyzing O-glycosyl compounds"/>
    <property type="evidence" value="ECO:0007669"/>
    <property type="project" value="UniProtKB-ARBA"/>
</dbReference>
<dbReference type="SUPFAM" id="SSF49899">
    <property type="entry name" value="Concanavalin A-like lectins/glucanases"/>
    <property type="match status" value="1"/>
</dbReference>
<dbReference type="Gene3D" id="2.60.40.10">
    <property type="entry name" value="Immunoglobulins"/>
    <property type="match status" value="3"/>
</dbReference>
<name>A0A4U1CPB1_9SPHI</name>
<feature type="domain" description="PKD" evidence="3">
    <location>
        <begin position="112"/>
        <end position="193"/>
    </location>
</feature>
<feature type="domain" description="PKD" evidence="3">
    <location>
        <begin position="215"/>
        <end position="284"/>
    </location>
</feature>
<organism evidence="4 5">
    <name type="scientific">Pedobacter polaris</name>
    <dbReference type="NCBI Taxonomy" id="2571273"/>
    <lineage>
        <taxon>Bacteria</taxon>
        <taxon>Pseudomonadati</taxon>
        <taxon>Bacteroidota</taxon>
        <taxon>Sphingobacteriia</taxon>
        <taxon>Sphingobacteriales</taxon>
        <taxon>Sphingobacteriaceae</taxon>
        <taxon>Pedobacter</taxon>
    </lineage>
</organism>
<dbReference type="Gene3D" id="2.60.120.200">
    <property type="match status" value="1"/>
</dbReference>
<accession>A0A4U1CPB1</accession>
<sequence length="499" mass="53095">MKLKFLPVIVLILFVLGCKKDELSKELKPNFSVVSQQILAGESVVFSDLSEGQASSWSWEFEGGTPAVSELSGPTVTYNQPGTYAVSLTVKNSATTAVEKKTAYITVSYRDITADFTVATTSIKQNESITFTDKSLGMPTQWAWEFKSGATVLTSTSQNPSMIFTVPGVYTVTLTATNPKGAQTVTKTNLLTVVDITSVEANFDSDQTATYTGGSIKFNDKSIGTATAWAWTFEGASVGSSTVQNPTVSYASPGRYKVKLVASNTVKTSTIEKTAYILVVPGGSLTAFYPLNGSINDAGPSKLVSTPVGTVGFEADRTAAEGRTGIFGSTGGFIVPDNEAMNFGTGDYSVSVWVKTSTTTRGMIWQESGAKGSKDNQTWVRILNSATQVTSFSTEDEINGSSIHLNNANDGAVASMNDGAWHHIVTTRKGTLTAIYIDGVKIKEATASGIKNVSNQSPFKVGLQEGTGGYNNQYNGLMDDLIIYKKALTQAEVTALKNL</sequence>
<dbReference type="PANTHER" id="PTHR36842">
    <property type="entry name" value="PROTEIN TOLB HOMOLOG"/>
    <property type="match status" value="1"/>
</dbReference>
<gene>
    <name evidence="4" type="ORF">FA048_06665</name>
</gene>
<keyword evidence="1" id="KW-0732">Signal</keyword>
<dbReference type="CDD" id="cd00146">
    <property type="entry name" value="PKD"/>
    <property type="match status" value="3"/>
</dbReference>
<dbReference type="SMART" id="SM00089">
    <property type="entry name" value="PKD"/>
    <property type="match status" value="3"/>
</dbReference>
<dbReference type="Proteomes" id="UP000309488">
    <property type="component" value="Unassembled WGS sequence"/>
</dbReference>
<dbReference type="SUPFAM" id="SSF49299">
    <property type="entry name" value="PKD domain"/>
    <property type="match status" value="3"/>
</dbReference>
<dbReference type="PROSITE" id="PS50093">
    <property type="entry name" value="PKD"/>
    <property type="match status" value="3"/>
</dbReference>
<dbReference type="PANTHER" id="PTHR36842:SF1">
    <property type="entry name" value="PROTEIN TOLB"/>
    <property type="match status" value="1"/>
</dbReference>
<dbReference type="OrthoDB" id="1491481at2"/>
<dbReference type="InterPro" id="IPR006558">
    <property type="entry name" value="LamG-like"/>
</dbReference>
<dbReference type="InterPro" id="IPR022409">
    <property type="entry name" value="PKD/Chitinase_dom"/>
</dbReference>
<dbReference type="EMBL" id="SWBR01000002">
    <property type="protein sequence ID" value="TKC09891.1"/>
    <property type="molecule type" value="Genomic_DNA"/>
</dbReference>
<protein>
    <submittedName>
        <fullName evidence="4">PKD domain-containing protein</fullName>
    </submittedName>
</protein>
<evidence type="ECO:0000256" key="2">
    <source>
        <dbReference type="ARBA" id="ARBA00023157"/>
    </source>
</evidence>
<reference evidence="4 5" key="1">
    <citation type="submission" date="2019-04" db="EMBL/GenBank/DDBJ databases">
        <title>Pedobacter sp. RP-3-22 sp. nov., isolated from Arctic soil.</title>
        <authorList>
            <person name="Dahal R.H."/>
            <person name="Kim D.-U."/>
        </authorList>
    </citation>
    <scope>NUCLEOTIDE SEQUENCE [LARGE SCALE GENOMIC DNA]</scope>
    <source>
        <strain evidence="4 5">RP-3-22</strain>
    </source>
</reference>
<comment type="caution">
    <text evidence="4">The sequence shown here is derived from an EMBL/GenBank/DDBJ whole genome shotgun (WGS) entry which is preliminary data.</text>
</comment>
<dbReference type="GO" id="GO:0005975">
    <property type="term" value="P:carbohydrate metabolic process"/>
    <property type="evidence" value="ECO:0007669"/>
    <property type="project" value="UniProtKB-ARBA"/>
</dbReference>
<feature type="domain" description="PKD" evidence="3">
    <location>
        <begin position="40"/>
        <end position="112"/>
    </location>
</feature>
<dbReference type="PROSITE" id="PS51257">
    <property type="entry name" value="PROKAR_LIPOPROTEIN"/>
    <property type="match status" value="1"/>
</dbReference>
<dbReference type="InterPro" id="IPR013783">
    <property type="entry name" value="Ig-like_fold"/>
</dbReference>
<keyword evidence="2" id="KW-1015">Disulfide bond</keyword>
<evidence type="ECO:0000313" key="4">
    <source>
        <dbReference type="EMBL" id="TKC09891.1"/>
    </source>
</evidence>
<dbReference type="InterPro" id="IPR013320">
    <property type="entry name" value="ConA-like_dom_sf"/>
</dbReference>
<dbReference type="InterPro" id="IPR035986">
    <property type="entry name" value="PKD_dom_sf"/>
</dbReference>
<dbReference type="Pfam" id="PF18911">
    <property type="entry name" value="PKD_4"/>
    <property type="match status" value="1"/>
</dbReference>
<dbReference type="SMART" id="SM00560">
    <property type="entry name" value="LamGL"/>
    <property type="match status" value="1"/>
</dbReference>
<proteinExistence type="predicted"/>